<dbReference type="RefSeq" id="XP_008024787.1">
    <property type="nucleotide sequence ID" value="XM_008026596.1"/>
</dbReference>
<dbReference type="HOGENOM" id="CLU_654057_0_0_1"/>
<dbReference type="EMBL" id="KB908581">
    <property type="protein sequence ID" value="EOA87558.1"/>
    <property type="molecule type" value="Genomic_DNA"/>
</dbReference>
<dbReference type="GeneID" id="19400746"/>
<name>R0K391_EXST2</name>
<sequence length="451" mass="49481">MSFRCHLANNFDDSFCCHYIPDTDTELQPPAPDMSRPQSMPDFTALMDSTKSLFEATTTSNFEKRIHSRRTTSPDRRSHHGRKRPSLSLAAGLMMNTESPLLTGTMSPRKRSGNYPAEDKGLDVDEGGTLFYAYALRSDCPSSPPYILTFASAAVCSQWWSLVQQHYPSCARPSPQFLVMRSEDMELIKDDLKFFELRNRWFHTSQDSPACPPIVLPLQYANGMPAIAPPSAEEKTSTSAIESLTESLKRLTSVVESNADQVHALSVAQSMGLQAMQEINETNSIQIKAISESQAKLQALVDQNASHYIALANSNFKTQEQSRLSQERTLTAQEQTRDILETTAAQLQTLSKNQAELSQTCHGMMHSIDLLSHGTAAGISDTASNHSTSSISASTIASRISPGPRKLNKKIKGVWYEYDSGPLVPAGAPRKRADSVNTSTPPKSPAAPKPA</sequence>
<protein>
    <submittedName>
        <fullName evidence="2">Uncharacterized protein</fullName>
    </submittedName>
</protein>
<organism evidence="2 3">
    <name type="scientific">Exserohilum turcicum (strain 28A)</name>
    <name type="common">Northern leaf blight fungus</name>
    <name type="synonym">Setosphaeria turcica</name>
    <dbReference type="NCBI Taxonomy" id="671987"/>
    <lineage>
        <taxon>Eukaryota</taxon>
        <taxon>Fungi</taxon>
        <taxon>Dikarya</taxon>
        <taxon>Ascomycota</taxon>
        <taxon>Pezizomycotina</taxon>
        <taxon>Dothideomycetes</taxon>
        <taxon>Pleosporomycetidae</taxon>
        <taxon>Pleosporales</taxon>
        <taxon>Pleosporineae</taxon>
        <taxon>Pleosporaceae</taxon>
        <taxon>Exserohilum</taxon>
    </lineage>
</organism>
<feature type="compositionally biased region" description="Pro residues" evidence="1">
    <location>
        <begin position="442"/>
        <end position="451"/>
    </location>
</feature>
<proteinExistence type="predicted"/>
<dbReference type="STRING" id="671987.R0K391"/>
<evidence type="ECO:0000256" key="1">
    <source>
        <dbReference type="SAM" id="MobiDB-lite"/>
    </source>
</evidence>
<dbReference type="AlphaFoldDB" id="R0K391"/>
<feature type="region of interest" description="Disordered" evidence="1">
    <location>
        <begin position="63"/>
        <end position="120"/>
    </location>
</feature>
<reference evidence="2 3" key="2">
    <citation type="journal article" date="2013" name="PLoS Genet.">
        <title>Comparative genome structure, secondary metabolite, and effector coding capacity across Cochliobolus pathogens.</title>
        <authorList>
            <person name="Condon B.J."/>
            <person name="Leng Y."/>
            <person name="Wu D."/>
            <person name="Bushley K.E."/>
            <person name="Ohm R.A."/>
            <person name="Otillar R."/>
            <person name="Martin J."/>
            <person name="Schackwitz W."/>
            <person name="Grimwood J."/>
            <person name="MohdZainudin N."/>
            <person name="Xue C."/>
            <person name="Wang R."/>
            <person name="Manning V.A."/>
            <person name="Dhillon B."/>
            <person name="Tu Z.J."/>
            <person name="Steffenson B.J."/>
            <person name="Salamov A."/>
            <person name="Sun H."/>
            <person name="Lowry S."/>
            <person name="LaButti K."/>
            <person name="Han J."/>
            <person name="Copeland A."/>
            <person name="Lindquist E."/>
            <person name="Barry K."/>
            <person name="Schmutz J."/>
            <person name="Baker S.E."/>
            <person name="Ciuffetti L.M."/>
            <person name="Grigoriev I.V."/>
            <person name="Zhong S."/>
            <person name="Turgeon B.G."/>
        </authorList>
    </citation>
    <scope>NUCLEOTIDE SEQUENCE [LARGE SCALE GENOMIC DNA]</scope>
    <source>
        <strain evidence="3">28A</strain>
    </source>
</reference>
<dbReference type="eggNOG" id="ENOG502R29W">
    <property type="taxonomic scope" value="Eukaryota"/>
</dbReference>
<feature type="region of interest" description="Disordered" evidence="1">
    <location>
        <begin position="421"/>
        <end position="451"/>
    </location>
</feature>
<evidence type="ECO:0000313" key="3">
    <source>
        <dbReference type="Proteomes" id="UP000016935"/>
    </source>
</evidence>
<keyword evidence="3" id="KW-1185">Reference proteome</keyword>
<reference evidence="2 3" key="1">
    <citation type="journal article" date="2012" name="PLoS Pathog.">
        <title>Diverse lifestyles and strategies of plant pathogenesis encoded in the genomes of eighteen Dothideomycetes fungi.</title>
        <authorList>
            <person name="Ohm R.A."/>
            <person name="Feau N."/>
            <person name="Henrissat B."/>
            <person name="Schoch C.L."/>
            <person name="Horwitz B.A."/>
            <person name="Barry K.W."/>
            <person name="Condon B.J."/>
            <person name="Copeland A.C."/>
            <person name="Dhillon B."/>
            <person name="Glaser F."/>
            <person name="Hesse C.N."/>
            <person name="Kosti I."/>
            <person name="LaButti K."/>
            <person name="Lindquist E.A."/>
            <person name="Lucas S."/>
            <person name="Salamov A.A."/>
            <person name="Bradshaw R.E."/>
            <person name="Ciuffetti L."/>
            <person name="Hamelin R.C."/>
            <person name="Kema G.H.J."/>
            <person name="Lawrence C."/>
            <person name="Scott J.A."/>
            <person name="Spatafora J.W."/>
            <person name="Turgeon B.G."/>
            <person name="de Wit P.J.G.M."/>
            <person name="Zhong S."/>
            <person name="Goodwin S.B."/>
            <person name="Grigoriev I.V."/>
        </authorList>
    </citation>
    <scope>NUCLEOTIDE SEQUENCE [LARGE SCALE GENOMIC DNA]</scope>
    <source>
        <strain evidence="3">28A</strain>
    </source>
</reference>
<dbReference type="Proteomes" id="UP000016935">
    <property type="component" value="Unassembled WGS sequence"/>
</dbReference>
<gene>
    <name evidence="2" type="ORF">SETTUDRAFT_168983</name>
</gene>
<dbReference type="OrthoDB" id="5364171at2759"/>
<feature type="compositionally biased region" description="Polar residues" evidence="1">
    <location>
        <begin position="96"/>
        <end position="106"/>
    </location>
</feature>
<evidence type="ECO:0000313" key="2">
    <source>
        <dbReference type="EMBL" id="EOA87558.1"/>
    </source>
</evidence>
<accession>R0K391</accession>